<evidence type="ECO:0000313" key="5">
    <source>
        <dbReference type="Proteomes" id="UP000542674"/>
    </source>
</evidence>
<evidence type="ECO:0000256" key="2">
    <source>
        <dbReference type="ARBA" id="ARBA00022801"/>
    </source>
</evidence>
<sequence length="229" mass="24352">MTDLLDLIARRDYSTESDVVRAMPMVLRIERADPPSRTDVLEAAAAAAIAVCLDDRAAVDGEWHPALEAWIRGRIRKVSRRARGAHWAAVQELPGVTITVGTASVRAFVPGPVTELPKELSRLQVAGSDLPPDTPGPVPEGARVLWVNPRVEMTAGKAAAQVGHATMILAPRLSAAELKEWAAVEFRTAVRTPSPADWDLLVAGPDPVVVRDAGFTEVAPGTATVAALL</sequence>
<dbReference type="InterPro" id="IPR002833">
    <property type="entry name" value="PTH2"/>
</dbReference>
<dbReference type="EMBL" id="JACHJS010000001">
    <property type="protein sequence ID" value="MBB4968135.1"/>
    <property type="molecule type" value="Genomic_DNA"/>
</dbReference>
<dbReference type="RefSeq" id="WP_312865846.1">
    <property type="nucleotide sequence ID" value="NZ_BAABAI010000041.1"/>
</dbReference>
<dbReference type="Proteomes" id="UP000542674">
    <property type="component" value="Unassembled WGS sequence"/>
</dbReference>
<reference evidence="4 5" key="1">
    <citation type="submission" date="2020-08" db="EMBL/GenBank/DDBJ databases">
        <title>Sequencing the genomes of 1000 actinobacteria strains.</title>
        <authorList>
            <person name="Klenk H.-P."/>
        </authorList>
    </citation>
    <scope>NUCLEOTIDE SEQUENCE [LARGE SCALE GENOMIC DNA]</scope>
    <source>
        <strain evidence="4 5">DSM 45084</strain>
    </source>
</reference>
<dbReference type="Pfam" id="PF01981">
    <property type="entry name" value="PTH2"/>
    <property type="match status" value="1"/>
</dbReference>
<dbReference type="InterPro" id="IPR023476">
    <property type="entry name" value="Pep_tRNA_hydro_II_dom_sf"/>
</dbReference>
<dbReference type="Gene3D" id="3.40.1490.10">
    <property type="entry name" value="Bit1"/>
    <property type="match status" value="1"/>
</dbReference>
<dbReference type="AlphaFoldDB" id="A0A7W7WY73"/>
<evidence type="ECO:0000256" key="3">
    <source>
        <dbReference type="ARBA" id="ARBA00048707"/>
    </source>
</evidence>
<proteinExistence type="predicted"/>
<keyword evidence="5" id="KW-1185">Reference proteome</keyword>
<dbReference type="EC" id="3.1.1.29" evidence="1"/>
<protein>
    <recommendedName>
        <fullName evidence="1">peptidyl-tRNA hydrolase</fullName>
        <ecNumber evidence="1">3.1.1.29</ecNumber>
    </recommendedName>
</protein>
<dbReference type="GO" id="GO:0004045">
    <property type="term" value="F:peptidyl-tRNA hydrolase activity"/>
    <property type="evidence" value="ECO:0007669"/>
    <property type="project" value="UniProtKB-EC"/>
</dbReference>
<dbReference type="SUPFAM" id="SSF102462">
    <property type="entry name" value="Peptidyl-tRNA hydrolase II"/>
    <property type="match status" value="1"/>
</dbReference>
<comment type="catalytic activity">
    <reaction evidence="3">
        <text>an N-acyl-L-alpha-aminoacyl-tRNA + H2O = an N-acyl-L-amino acid + a tRNA + H(+)</text>
        <dbReference type="Rhea" id="RHEA:54448"/>
        <dbReference type="Rhea" id="RHEA-COMP:10123"/>
        <dbReference type="Rhea" id="RHEA-COMP:13883"/>
        <dbReference type="ChEBI" id="CHEBI:15377"/>
        <dbReference type="ChEBI" id="CHEBI:15378"/>
        <dbReference type="ChEBI" id="CHEBI:59874"/>
        <dbReference type="ChEBI" id="CHEBI:78442"/>
        <dbReference type="ChEBI" id="CHEBI:138191"/>
        <dbReference type="EC" id="3.1.1.29"/>
    </reaction>
</comment>
<name>A0A7W7WY73_9PSEU</name>
<gene>
    <name evidence="4" type="ORF">F4559_005494</name>
</gene>
<keyword evidence="2 4" id="KW-0378">Hydrolase</keyword>
<evidence type="ECO:0000313" key="4">
    <source>
        <dbReference type="EMBL" id="MBB4968135.1"/>
    </source>
</evidence>
<organism evidence="4 5">
    <name type="scientific">Saccharothrix violaceirubra</name>
    <dbReference type="NCBI Taxonomy" id="413306"/>
    <lineage>
        <taxon>Bacteria</taxon>
        <taxon>Bacillati</taxon>
        <taxon>Actinomycetota</taxon>
        <taxon>Actinomycetes</taxon>
        <taxon>Pseudonocardiales</taxon>
        <taxon>Pseudonocardiaceae</taxon>
        <taxon>Saccharothrix</taxon>
    </lineage>
</organism>
<accession>A0A7W7WY73</accession>
<evidence type="ECO:0000256" key="1">
    <source>
        <dbReference type="ARBA" id="ARBA00013260"/>
    </source>
</evidence>
<comment type="caution">
    <text evidence="4">The sequence shown here is derived from an EMBL/GenBank/DDBJ whole genome shotgun (WGS) entry which is preliminary data.</text>
</comment>